<dbReference type="InterPro" id="IPR015919">
    <property type="entry name" value="Cadherin-like_sf"/>
</dbReference>
<dbReference type="GO" id="GO:0005509">
    <property type="term" value="F:calcium ion binding"/>
    <property type="evidence" value="ECO:0007669"/>
    <property type="project" value="InterPro"/>
</dbReference>
<comment type="caution">
    <text evidence="3">The sequence shown here is derived from an EMBL/GenBank/DDBJ whole genome shotgun (WGS) entry which is preliminary data.</text>
</comment>
<feature type="compositionally biased region" description="Low complexity" evidence="1">
    <location>
        <begin position="43"/>
        <end position="56"/>
    </location>
</feature>
<name>A0A1Y2L4V0_9PROT</name>
<evidence type="ECO:0000313" key="4">
    <source>
        <dbReference type="Proteomes" id="UP000193391"/>
    </source>
</evidence>
<sequence>MTHLDRLKSATALVDGGFSRIQPMCLEPRFMFDAAGAATGAEAAHDAQAQAEAAAADPSGHDNSAGDGNTSDASSDNGGSDASPAASSTGDTGGSDAATVTPDAIPANNDQQIHEVALIDTTIEGYEKLAAGFSSDVTVITFQSDGSLSQIADLLSSYSQIDAVHLVSHGSIGAINLGGTVIGIDDLSGQSDALAEIGTHLTETGDILLYGCDVGSDQQGMAFVGAMASLTGADVAASNDATGATDQGGDWDLEVSSGSIETAVLLSETARNGFDALLAASETYDDKTSTGYGISTGVTTIDVGDWTYTSTVSTNFVVGEDSGYTTPTTLTTDGSGTDKVLEINGSYISQNTNPLTLTVTAKDGSTFTLSSFDFGIFGSTDPNREATITVYNGATPLGTFAFQLATGSSGDGISYVANTDVDPNYSTGHFSFDSKYANATSFSIAMTGPGTFQMDNLVANSVAANSAPTVAGVPADVSVTEDVASNFDLSAITFADADGDNLTVTIAASAGKFAATSSGSVTVGGSGTGSLTLTGSAANINTWLDTTSNIQYTGASDASGDNAATFTVHANDGTTNPQVGGGNIDITAVNDDPTSESSTDSNETGFPLDLTFAEYTQAPLDLTSINLVDVDSGSGDLTLVLTASSGTFSLASSSGALDLSGNGTGTITLVGTLADLEAYIDQPTNINYKGAANVNGTGEKITVTLKDGGNTGTGGGSTVTLGDINLSITAIDDAPEASAPTDVTVFTDTLSNLDLSALDFADVDSTALTVTLTLNAGTFSTGTFSSPADGGGVGSGVTATLLNATTITLAGSITDINAYLGTSSNIKYTTASGAQGDNVATITVKANDGTTDATVATINIDAEDPNDAPVLTPASPSLTGITEDATTNSGQTVGSFLTGVTDADTGAVTGIAISGLASGNGSWQYSTDGGSNWTNVGAVSETSALLLRSTDKVRFVPNGENATTASISYHAWDQTGSGSAGSKVSVTSTGADTAFSTATDTASIAVSSLNDAPTVTNGSTVTLTGTDEGTTSSGTAVSTVLTGAGYGDVDTGASSGIAITGMTGNGTWEYSTNGTTWKAVGAASSGAAVLLSSSSQVRYVPDGDNGETATLSFKAWDTTNGTASTNTTVSTADTSTSGGTSAFSSNGASASIVVSGVNDAPTVTNGATVTLTGTSEDTTSTGKAISDILTSAGYADVDTGASSGIAITGMTGNGTWEYSTDGTTWKAVGAASSGAAVLLSSSSQVRYVPDGDNSETATLSFNAWDATSGTASTNTTVSTVDTSTSGGTSAFSTGAATASIAVSSVNDAPTVTNGSTVTLTGTDEGTTSSGTAVSTVLTGAGYGDVDTGAASGIAITGMTGNGTWEYSTDGTTWKAVGAASSGAAVLLSSSSQVRYVPDGDNGETATLSFKAWDTTSGTASTNTTVSTADTSTSGGTSAFSSNGASASIVVSGVNDAPTVTDNAVVTLTGTNEDTTSSAVSISDILTSAGYADADVGASSGIAITGLTGNGTWQYSLNGTDWTTISAASPAAAVLLSSTTQVHFVPNDQNGETATLSFKAWDTTSGTASTNGVINSGDTTISGGNAAFSSEDASIKIVVSDVNDAPDLTNGATVPLTGTNEATTSSGTAVSAILTGAGYSDVDTSATSGIAITGKTGNGTWQYSTDGTSWVDITSAAGNAAVLLTSTSQVRYIPDGNNGETATLSFKAWDQATGAASTNGGVSTADATTSGGTSAFSSNTASASLTVTDVNDAPTLTNGGVVTLPTTNEDTTSSGTAVSAILTGAGYADADTGANSGIAITGLTGNGTWQYSTDGTTWVTIGPASTTSALLLNSSSQVRFVPDGKNGETASLSFKAWDQTTGVASTSGIRNTADTTTSGGTAAFSNEVASTKIVVSNVNDAPTGPGGLPGVTVENGGPLNYSLSVAGFADVDGDNLTFTATLADGSALPQWLSYSVNGTNVTFSGTVPGDFIGNIALRITATEDASAHLTATSDLTINVQPRPTVVPPAPPSAPDPAPVPPVMAPPGNGSLGDAGTPVSSAIDFGGRNNGDIAQPVTGQLGSLSPIDTSPTPVMAGFESATPPSIFGDSGGQTIFGGDVGGGTGILAARSQLITSQGSGVGGQGPANGATGNGPDGSGGNDLPSGNEDINGGGGSNAAPAGNVPAEQAPEQGEQDGSAEPSSDNSPSAASPDGAPDNSSGNENGDVPPSDAGNVQGSLMVPGMSPFDTAANTDFTDQLAGAGNAFDRHASLLSNALSHYDASAA</sequence>
<evidence type="ECO:0000256" key="1">
    <source>
        <dbReference type="SAM" id="MobiDB-lite"/>
    </source>
</evidence>
<gene>
    <name evidence="3" type="ORF">TMES_04285</name>
</gene>
<dbReference type="Gene3D" id="2.60.40.10">
    <property type="entry name" value="Immunoglobulins"/>
    <property type="match status" value="1"/>
</dbReference>
<dbReference type="InterPro" id="IPR025592">
    <property type="entry name" value="DUF4347"/>
</dbReference>
<dbReference type="SMART" id="SM00736">
    <property type="entry name" value="CADG"/>
    <property type="match status" value="1"/>
</dbReference>
<feature type="compositionally biased region" description="Low complexity" evidence="1">
    <location>
        <begin position="65"/>
        <end position="99"/>
    </location>
</feature>
<dbReference type="Proteomes" id="UP000193391">
    <property type="component" value="Unassembled WGS sequence"/>
</dbReference>
<dbReference type="Pfam" id="PF14252">
    <property type="entry name" value="DUF4347"/>
    <property type="match status" value="1"/>
</dbReference>
<feature type="domain" description="Dystroglycan-type cadherin-like" evidence="2">
    <location>
        <begin position="1902"/>
        <end position="2005"/>
    </location>
</feature>
<accession>A0A1Y2L4V0</accession>
<dbReference type="RefSeq" id="WP_085579657.1">
    <property type="nucleotide sequence ID" value="NZ_JFKA01000001.1"/>
</dbReference>
<feature type="compositionally biased region" description="Low complexity" evidence="1">
    <location>
        <begin position="2176"/>
        <end position="2198"/>
    </location>
</feature>
<dbReference type="STRING" id="1293891.TMES_04285"/>
<organism evidence="3 4">
    <name type="scientific">Thalassospira mesophila</name>
    <dbReference type="NCBI Taxonomy" id="1293891"/>
    <lineage>
        <taxon>Bacteria</taxon>
        <taxon>Pseudomonadati</taxon>
        <taxon>Pseudomonadota</taxon>
        <taxon>Alphaproteobacteria</taxon>
        <taxon>Rhodospirillales</taxon>
        <taxon>Thalassospiraceae</taxon>
        <taxon>Thalassospira</taxon>
    </lineage>
</organism>
<evidence type="ECO:0000313" key="3">
    <source>
        <dbReference type="EMBL" id="OSQ40874.1"/>
    </source>
</evidence>
<protein>
    <recommendedName>
        <fullName evidence="2">Dystroglycan-type cadherin-like domain-containing protein</fullName>
    </recommendedName>
</protein>
<feature type="compositionally biased region" description="Gly residues" evidence="1">
    <location>
        <begin position="2117"/>
        <end position="2138"/>
    </location>
</feature>
<dbReference type="GO" id="GO:0016020">
    <property type="term" value="C:membrane"/>
    <property type="evidence" value="ECO:0007669"/>
    <property type="project" value="InterPro"/>
</dbReference>
<proteinExistence type="predicted"/>
<reference evidence="3 4" key="1">
    <citation type="submission" date="2014-03" db="EMBL/GenBank/DDBJ databases">
        <title>The draft genome sequence of Thalassospira mesophila JCM 18969.</title>
        <authorList>
            <person name="Lai Q."/>
            <person name="Shao Z."/>
        </authorList>
    </citation>
    <scope>NUCLEOTIDE SEQUENCE [LARGE SCALE GENOMIC DNA]</scope>
    <source>
        <strain evidence="3 4">JCM 18969</strain>
    </source>
</reference>
<dbReference type="InterPro" id="IPR006644">
    <property type="entry name" value="Cadg"/>
</dbReference>
<dbReference type="SUPFAM" id="SSF49313">
    <property type="entry name" value="Cadherin-like"/>
    <property type="match status" value="1"/>
</dbReference>
<dbReference type="InterPro" id="IPR013783">
    <property type="entry name" value="Ig-like_fold"/>
</dbReference>
<dbReference type="EMBL" id="JFKA01000001">
    <property type="protein sequence ID" value="OSQ40874.1"/>
    <property type="molecule type" value="Genomic_DNA"/>
</dbReference>
<keyword evidence="4" id="KW-1185">Reference proteome</keyword>
<evidence type="ECO:0000259" key="2">
    <source>
        <dbReference type="SMART" id="SM00736"/>
    </source>
</evidence>
<dbReference type="OrthoDB" id="9816366at2"/>
<feature type="region of interest" description="Disordered" evidence="1">
    <location>
        <begin position="43"/>
        <end position="107"/>
    </location>
</feature>
<feature type="region of interest" description="Disordered" evidence="1">
    <location>
        <begin position="2114"/>
        <end position="2230"/>
    </location>
</feature>